<dbReference type="InterPro" id="IPR041468">
    <property type="entry name" value="HTH_ParB/Spo0J"/>
</dbReference>
<dbReference type="GO" id="GO:0005694">
    <property type="term" value="C:chromosome"/>
    <property type="evidence" value="ECO:0007669"/>
    <property type="project" value="TreeGrafter"/>
</dbReference>
<evidence type="ECO:0000313" key="6">
    <source>
        <dbReference type="Proteomes" id="UP000033999"/>
    </source>
</evidence>
<sequence>MNSIPRSRGGKIFFYTMALGRGLSSLIQPKKTTPQAPASVGALHNSVEGEGHSSEGRVWNIPVSLIRANPHQPRKTFHHNELEDLMNSIRSHGVIQPIVVTETVDGHYELITGERRLRSSTMLGLATVPALVRKNVTDHEKLELALIENVQRSQLNALEEAFAYRRLIDEFGLNQDEVAVQIGKSRSAVANTVRLLHLPDVVQQALVEGKITAGAARALLGAQDEKSLLKQFQALVGGKQTVRDVEHEIKKQNVLRGVSNPLAAQLLSEEARLREILGTKVKIAERKGKGNITISYYSSEERTRILKHFK</sequence>
<dbReference type="InterPro" id="IPR003115">
    <property type="entry name" value="ParB_N"/>
</dbReference>
<dbReference type="SUPFAM" id="SSF110849">
    <property type="entry name" value="ParB/Sulfiredoxin"/>
    <property type="match status" value="1"/>
</dbReference>
<dbReference type="InterPro" id="IPR004437">
    <property type="entry name" value="ParB/RepB/Spo0J"/>
</dbReference>
<dbReference type="FunFam" id="3.90.1530.30:FF:000001">
    <property type="entry name" value="Chromosome partitioning protein ParB"/>
    <property type="match status" value="1"/>
</dbReference>
<dbReference type="SMART" id="SM00470">
    <property type="entry name" value="ParB"/>
    <property type="match status" value="1"/>
</dbReference>
<dbReference type="PANTHER" id="PTHR33375:SF1">
    <property type="entry name" value="CHROMOSOME-PARTITIONING PROTEIN PARB-RELATED"/>
    <property type="match status" value="1"/>
</dbReference>
<proteinExistence type="inferred from homology"/>
<dbReference type="Pfam" id="PF02195">
    <property type="entry name" value="ParB_N"/>
    <property type="match status" value="1"/>
</dbReference>
<dbReference type="GO" id="GO:0045881">
    <property type="term" value="P:positive regulation of sporulation resulting in formation of a cellular spore"/>
    <property type="evidence" value="ECO:0007669"/>
    <property type="project" value="TreeGrafter"/>
</dbReference>
<evidence type="ECO:0000313" key="5">
    <source>
        <dbReference type="EMBL" id="KKU07373.1"/>
    </source>
</evidence>
<keyword evidence="2" id="KW-0159">Chromosome partition</keyword>
<dbReference type="InterPro" id="IPR057240">
    <property type="entry name" value="ParB_dimer_C"/>
</dbReference>
<dbReference type="InterPro" id="IPR036086">
    <property type="entry name" value="ParB/Sulfiredoxin_sf"/>
</dbReference>
<dbReference type="EMBL" id="LCKX01000012">
    <property type="protein sequence ID" value="KKU07373.1"/>
    <property type="molecule type" value="Genomic_DNA"/>
</dbReference>
<protein>
    <submittedName>
        <fullName evidence="5">ParB-like protein</fullName>
    </submittedName>
</protein>
<dbReference type="Proteomes" id="UP000033999">
    <property type="component" value="Unassembled WGS sequence"/>
</dbReference>
<gene>
    <name evidence="5" type="ORF">UX10_C0012G0055</name>
</gene>
<accession>A0A0G1PPL7</accession>
<dbReference type="GO" id="GO:0003677">
    <property type="term" value="F:DNA binding"/>
    <property type="evidence" value="ECO:0007669"/>
    <property type="project" value="UniProtKB-KW"/>
</dbReference>
<feature type="domain" description="ParB-like N-terminal" evidence="4">
    <location>
        <begin position="59"/>
        <end position="150"/>
    </location>
</feature>
<dbReference type="AlphaFoldDB" id="A0A0G1PPL7"/>
<comment type="similarity">
    <text evidence="1">Belongs to the ParB family.</text>
</comment>
<dbReference type="Gene3D" id="1.10.10.2830">
    <property type="match status" value="1"/>
</dbReference>
<organism evidence="5 6">
    <name type="scientific">Candidatus Magasanikbacteria bacterium GW2011_GWA2_45_39</name>
    <dbReference type="NCBI Taxonomy" id="1619041"/>
    <lineage>
        <taxon>Bacteria</taxon>
        <taxon>Candidatus Magasanikiibacteriota</taxon>
    </lineage>
</organism>
<dbReference type="Pfam" id="PF23552">
    <property type="entry name" value="ParB_C"/>
    <property type="match status" value="1"/>
</dbReference>
<dbReference type="NCBIfam" id="TIGR00180">
    <property type="entry name" value="parB_part"/>
    <property type="match status" value="1"/>
</dbReference>
<evidence type="ECO:0000256" key="2">
    <source>
        <dbReference type="ARBA" id="ARBA00022829"/>
    </source>
</evidence>
<dbReference type="SUPFAM" id="SSF109709">
    <property type="entry name" value="KorB DNA-binding domain-like"/>
    <property type="match status" value="1"/>
</dbReference>
<dbReference type="GO" id="GO:0007059">
    <property type="term" value="P:chromosome segregation"/>
    <property type="evidence" value="ECO:0007669"/>
    <property type="project" value="UniProtKB-KW"/>
</dbReference>
<dbReference type="PATRIC" id="fig|1619041.3.peg.453"/>
<name>A0A0G1PPL7_9BACT</name>
<dbReference type="Gene3D" id="3.90.1530.30">
    <property type="match status" value="1"/>
</dbReference>
<dbReference type="CDD" id="cd16393">
    <property type="entry name" value="SPO0J_N"/>
    <property type="match status" value="1"/>
</dbReference>
<evidence type="ECO:0000256" key="3">
    <source>
        <dbReference type="ARBA" id="ARBA00023125"/>
    </source>
</evidence>
<reference evidence="5 6" key="1">
    <citation type="journal article" date="2015" name="Nature">
        <title>rRNA introns, odd ribosomes, and small enigmatic genomes across a large radiation of phyla.</title>
        <authorList>
            <person name="Brown C.T."/>
            <person name="Hug L.A."/>
            <person name="Thomas B.C."/>
            <person name="Sharon I."/>
            <person name="Castelle C.J."/>
            <person name="Singh A."/>
            <person name="Wilkins M.J."/>
            <person name="Williams K.H."/>
            <person name="Banfield J.F."/>
        </authorList>
    </citation>
    <scope>NUCLEOTIDE SEQUENCE [LARGE SCALE GENOMIC DNA]</scope>
</reference>
<dbReference type="InterPro" id="IPR050336">
    <property type="entry name" value="Chromosome_partition/occlusion"/>
</dbReference>
<dbReference type="FunFam" id="1.10.10.2830:FF:000001">
    <property type="entry name" value="Chromosome partitioning protein ParB"/>
    <property type="match status" value="1"/>
</dbReference>
<keyword evidence="3" id="KW-0238">DNA-binding</keyword>
<dbReference type="PANTHER" id="PTHR33375">
    <property type="entry name" value="CHROMOSOME-PARTITIONING PROTEIN PARB-RELATED"/>
    <property type="match status" value="1"/>
</dbReference>
<evidence type="ECO:0000256" key="1">
    <source>
        <dbReference type="ARBA" id="ARBA00006295"/>
    </source>
</evidence>
<evidence type="ECO:0000259" key="4">
    <source>
        <dbReference type="SMART" id="SM00470"/>
    </source>
</evidence>
<comment type="caution">
    <text evidence="5">The sequence shown here is derived from an EMBL/GenBank/DDBJ whole genome shotgun (WGS) entry which is preliminary data.</text>
</comment>
<dbReference type="Pfam" id="PF17762">
    <property type="entry name" value="HTH_ParB"/>
    <property type="match status" value="1"/>
</dbReference>